<keyword evidence="2" id="KW-0812">Transmembrane</keyword>
<evidence type="ECO:0000313" key="4">
    <source>
        <dbReference type="Proteomes" id="UP000198418"/>
    </source>
</evidence>
<gene>
    <name evidence="3" type="ORF">SAMN06265338_14313</name>
</gene>
<keyword evidence="4" id="KW-1185">Reference proteome</keyword>
<protein>
    <submittedName>
        <fullName evidence="3">Uncharacterized protein</fullName>
    </submittedName>
</protein>
<evidence type="ECO:0000256" key="2">
    <source>
        <dbReference type="SAM" id="Phobius"/>
    </source>
</evidence>
<reference evidence="4" key="1">
    <citation type="submission" date="2017-06" db="EMBL/GenBank/DDBJ databases">
        <authorList>
            <person name="Varghese N."/>
            <person name="Submissions S."/>
        </authorList>
    </citation>
    <scope>NUCLEOTIDE SEQUENCE [LARGE SCALE GENOMIC DNA]</scope>
    <source>
        <strain evidence="4">DSM 137</strain>
    </source>
</reference>
<proteinExistence type="predicted"/>
<dbReference type="AlphaFoldDB" id="A0A212SH17"/>
<keyword evidence="2" id="KW-1133">Transmembrane helix</keyword>
<keyword evidence="2" id="KW-0472">Membrane</keyword>
<evidence type="ECO:0000313" key="3">
    <source>
        <dbReference type="EMBL" id="SNB85069.1"/>
    </source>
</evidence>
<dbReference type="RefSeq" id="WP_088522728.1">
    <property type="nucleotide sequence ID" value="NZ_FYDG01000043.1"/>
</dbReference>
<name>A0A212SH17_RHOAC</name>
<dbReference type="Proteomes" id="UP000198418">
    <property type="component" value="Unassembled WGS sequence"/>
</dbReference>
<feature type="transmembrane region" description="Helical" evidence="2">
    <location>
        <begin position="38"/>
        <end position="59"/>
    </location>
</feature>
<dbReference type="EMBL" id="FYDG01000043">
    <property type="protein sequence ID" value="SNB85069.1"/>
    <property type="molecule type" value="Genomic_DNA"/>
</dbReference>
<accession>A0A212SH17</accession>
<sequence length="60" mass="7031">MSSLERSATLLDARQNRPINRLRRAPETPDNEPFVKRLAIAMFWTFIANPAVWLFVYVCH</sequence>
<organism evidence="3 4">
    <name type="scientific">Rhodoblastus acidophilus</name>
    <name type="common">Rhodopseudomonas acidophila</name>
    <dbReference type="NCBI Taxonomy" id="1074"/>
    <lineage>
        <taxon>Bacteria</taxon>
        <taxon>Pseudomonadati</taxon>
        <taxon>Pseudomonadota</taxon>
        <taxon>Alphaproteobacteria</taxon>
        <taxon>Hyphomicrobiales</taxon>
        <taxon>Rhodoblastaceae</taxon>
        <taxon>Rhodoblastus</taxon>
    </lineage>
</organism>
<feature type="region of interest" description="Disordered" evidence="1">
    <location>
        <begin position="1"/>
        <end position="30"/>
    </location>
</feature>
<evidence type="ECO:0000256" key="1">
    <source>
        <dbReference type="SAM" id="MobiDB-lite"/>
    </source>
</evidence>